<reference evidence="4" key="2">
    <citation type="submission" date="2023-06" db="EMBL/GenBank/DDBJ databases">
        <authorList>
            <person name="Ma L."/>
            <person name="Liu K.-W."/>
            <person name="Li Z."/>
            <person name="Hsiao Y.-Y."/>
            <person name="Qi Y."/>
            <person name="Fu T."/>
            <person name="Tang G."/>
            <person name="Zhang D."/>
            <person name="Sun W.-H."/>
            <person name="Liu D.-K."/>
            <person name="Li Y."/>
            <person name="Chen G.-Z."/>
            <person name="Liu X.-D."/>
            <person name="Liao X.-Y."/>
            <person name="Jiang Y.-T."/>
            <person name="Yu X."/>
            <person name="Hao Y."/>
            <person name="Huang J."/>
            <person name="Zhao X.-W."/>
            <person name="Ke S."/>
            <person name="Chen Y.-Y."/>
            <person name="Wu W.-L."/>
            <person name="Hsu J.-L."/>
            <person name="Lin Y.-F."/>
            <person name="Huang M.-D."/>
            <person name="Li C.-Y."/>
            <person name="Huang L."/>
            <person name="Wang Z.-W."/>
            <person name="Zhao X."/>
            <person name="Zhong W.-Y."/>
            <person name="Peng D.-H."/>
            <person name="Ahmad S."/>
            <person name="Lan S."/>
            <person name="Zhang J.-S."/>
            <person name="Tsai W.-C."/>
            <person name="Van De Peer Y."/>
            <person name="Liu Z.-J."/>
        </authorList>
    </citation>
    <scope>NUCLEOTIDE SEQUENCE</scope>
    <source>
        <strain evidence="4">CP</strain>
        <tissue evidence="4">Leaves</tissue>
    </source>
</reference>
<dbReference type="Pfam" id="PF13041">
    <property type="entry name" value="PPR_2"/>
    <property type="match status" value="2"/>
</dbReference>
<proteinExistence type="inferred from homology"/>
<organism evidence="4 5">
    <name type="scientific">Acorus calamus</name>
    <name type="common">Sweet flag</name>
    <dbReference type="NCBI Taxonomy" id="4465"/>
    <lineage>
        <taxon>Eukaryota</taxon>
        <taxon>Viridiplantae</taxon>
        <taxon>Streptophyta</taxon>
        <taxon>Embryophyta</taxon>
        <taxon>Tracheophyta</taxon>
        <taxon>Spermatophyta</taxon>
        <taxon>Magnoliopsida</taxon>
        <taxon>Liliopsida</taxon>
        <taxon>Acoraceae</taxon>
        <taxon>Acorus</taxon>
    </lineage>
</organism>
<feature type="repeat" description="PPR" evidence="3">
    <location>
        <begin position="832"/>
        <end position="866"/>
    </location>
</feature>
<dbReference type="PANTHER" id="PTHR47938:SF19">
    <property type="entry name" value="OS02G0127600 PROTEIN"/>
    <property type="match status" value="1"/>
</dbReference>
<dbReference type="Pfam" id="PF01535">
    <property type="entry name" value="PPR"/>
    <property type="match status" value="5"/>
</dbReference>
<reference evidence="4" key="1">
    <citation type="journal article" date="2023" name="Nat. Commun.">
        <title>Diploid and tetraploid genomes of Acorus and the evolution of monocots.</title>
        <authorList>
            <person name="Ma L."/>
            <person name="Liu K.W."/>
            <person name="Li Z."/>
            <person name="Hsiao Y.Y."/>
            <person name="Qi Y."/>
            <person name="Fu T."/>
            <person name="Tang G.D."/>
            <person name="Zhang D."/>
            <person name="Sun W.H."/>
            <person name="Liu D.K."/>
            <person name="Li Y."/>
            <person name="Chen G.Z."/>
            <person name="Liu X.D."/>
            <person name="Liao X.Y."/>
            <person name="Jiang Y.T."/>
            <person name="Yu X."/>
            <person name="Hao Y."/>
            <person name="Huang J."/>
            <person name="Zhao X.W."/>
            <person name="Ke S."/>
            <person name="Chen Y.Y."/>
            <person name="Wu W.L."/>
            <person name="Hsu J.L."/>
            <person name="Lin Y.F."/>
            <person name="Huang M.D."/>
            <person name="Li C.Y."/>
            <person name="Huang L."/>
            <person name="Wang Z.W."/>
            <person name="Zhao X."/>
            <person name="Zhong W.Y."/>
            <person name="Peng D.H."/>
            <person name="Ahmad S."/>
            <person name="Lan S."/>
            <person name="Zhang J.S."/>
            <person name="Tsai W.C."/>
            <person name="Van de Peer Y."/>
            <person name="Liu Z.J."/>
        </authorList>
    </citation>
    <scope>NUCLEOTIDE SEQUENCE</scope>
    <source>
        <strain evidence="4">CP</strain>
    </source>
</reference>
<feature type="repeat" description="PPR" evidence="3">
    <location>
        <begin position="867"/>
        <end position="901"/>
    </location>
</feature>
<gene>
    <name evidence="4" type="ORF">QJS10_CPA10g01088</name>
</gene>
<dbReference type="PROSITE" id="PS51375">
    <property type="entry name" value="PPR"/>
    <property type="match status" value="7"/>
</dbReference>
<evidence type="ECO:0000256" key="2">
    <source>
        <dbReference type="ARBA" id="ARBA00022737"/>
    </source>
</evidence>
<dbReference type="InterPro" id="IPR011990">
    <property type="entry name" value="TPR-like_helical_dom_sf"/>
</dbReference>
<dbReference type="NCBIfam" id="TIGR00756">
    <property type="entry name" value="PPR"/>
    <property type="match status" value="7"/>
</dbReference>
<comment type="similarity">
    <text evidence="1">Belongs to the PPR family. P subfamily.</text>
</comment>
<sequence length="917" mass="103159">MLAFVNHGLKNNHRLARLLSFSAATATSSLPPPPLPPPPRRELVPPLSPFLPASSATDGLNTKLLADSFKEWFLTGSTISATPLTTVYDRIFAALAANEDDASLDAALGDLDLRLDESLVIGVLRYRPREVLLNLRFFDWAGRARGSSSYRHTRAAYNAIFHTLSRAGLFSVLLDWLGSFSAIGRAALAVSMSENVRFHNTLAMGYAAAGKPDLALAIQARMRFNGHDLDAVAYHVLLNSLVEVGAFDVSEFVLRQIETRGLTTPATPGIKVKSLCRQGRLDEAKEHFIEVQNSKHKSRGRVAANLINALCKNGRFNEANALVEELGRLPDFPVSLAYEELLSNLIETQRTSTAIRFLKEKKEMENFVPGIIEYNKLLFRLLNENRLEEVFDMLIEMHEQKISPDDITMNAALRFFCKAGMVDVARELYNARKDFGLSPNSVLYTHFINALCGEGNLDEACRVLDESIEHGYFPGGRTFGILTEALYQDGKLDKLSKLVDKALKQNIVPSGGVFGNYITALCKAGQTEEGYLLFPEKMRRSNVVLNGQAYSNLVMGFVNAKRGDKAARLLIEMQEKGYPPSQKLYKSVVCCLCEMGLLGHVLNLLEIQLVRNAGLNFGSKAEIYNCFIEGAGRAKQPMLSREVFERMVRSGVQPTSCSHVLLLRSYLRGGRFGDALTYFYDLRKERPPSMKLYNAFIIGLCQAGKPEQALVFWREANEKGLILSLECYEELMFSLCNSYNYDAAVEVIRDFEATKRPVSSFLCNILIFHSHRSRDLWSAWVRSSMNDVEGEGLHDAGRVSLGELVAAFSGGLRKKEHFENLDEMVERYFPVDIYTYNLLMRLLCMEGRMDDACDLFNRMWRKGYQPNRWSYDVIVHGFSKLDRKEEASMWIEEMHKKGFVPSCSTVDHYMNISNREG</sequence>
<feature type="repeat" description="PPR" evidence="3">
    <location>
        <begin position="405"/>
        <end position="439"/>
    </location>
</feature>
<dbReference type="Pfam" id="PF12854">
    <property type="entry name" value="PPR_1"/>
    <property type="match status" value="1"/>
</dbReference>
<feature type="repeat" description="PPR" evidence="3">
    <location>
        <begin position="620"/>
        <end position="654"/>
    </location>
</feature>
<protein>
    <submittedName>
        <fullName evidence="4">Pentatricopeptide repeat-containing protein</fullName>
    </submittedName>
</protein>
<evidence type="ECO:0000313" key="5">
    <source>
        <dbReference type="Proteomes" id="UP001180020"/>
    </source>
</evidence>
<feature type="repeat" description="PPR" evidence="3">
    <location>
        <begin position="546"/>
        <end position="580"/>
    </location>
</feature>
<dbReference type="AlphaFoldDB" id="A0AAV9DWC2"/>
<accession>A0AAV9DWC2</accession>
<dbReference type="InterPro" id="IPR002885">
    <property type="entry name" value="PPR_rpt"/>
</dbReference>
<dbReference type="EMBL" id="JAUJYO010000010">
    <property type="protein sequence ID" value="KAK1305592.1"/>
    <property type="molecule type" value="Genomic_DNA"/>
</dbReference>
<dbReference type="Proteomes" id="UP001180020">
    <property type="component" value="Unassembled WGS sequence"/>
</dbReference>
<comment type="caution">
    <text evidence="4">The sequence shown here is derived from an EMBL/GenBank/DDBJ whole genome shotgun (WGS) entry which is preliminary data.</text>
</comment>
<dbReference type="Gene3D" id="1.25.40.10">
    <property type="entry name" value="Tetratricopeptide repeat domain"/>
    <property type="match status" value="6"/>
</dbReference>
<evidence type="ECO:0000256" key="3">
    <source>
        <dbReference type="PROSITE-ProRule" id="PRU00708"/>
    </source>
</evidence>
<dbReference type="GO" id="GO:0003729">
    <property type="term" value="F:mRNA binding"/>
    <property type="evidence" value="ECO:0007669"/>
    <property type="project" value="TreeGrafter"/>
</dbReference>
<dbReference type="SUPFAM" id="SSF81901">
    <property type="entry name" value="HCP-like"/>
    <property type="match status" value="1"/>
</dbReference>
<name>A0AAV9DWC2_ACOCL</name>
<feature type="repeat" description="PPR" evidence="3">
    <location>
        <begin position="440"/>
        <end position="474"/>
    </location>
</feature>
<dbReference type="PANTHER" id="PTHR47938">
    <property type="entry name" value="RESPIRATORY COMPLEX I CHAPERONE (CIA84), PUTATIVE (AFU_ORTHOLOGUE AFUA_2G06020)-RELATED"/>
    <property type="match status" value="1"/>
</dbReference>
<keyword evidence="5" id="KW-1185">Reference proteome</keyword>
<evidence type="ECO:0000313" key="4">
    <source>
        <dbReference type="EMBL" id="KAK1305592.1"/>
    </source>
</evidence>
<feature type="repeat" description="PPR" evidence="3">
    <location>
        <begin position="689"/>
        <end position="723"/>
    </location>
</feature>
<keyword evidence="2" id="KW-0677">Repeat</keyword>
<evidence type="ECO:0000256" key="1">
    <source>
        <dbReference type="ARBA" id="ARBA00007626"/>
    </source>
</evidence>